<sequence length="189" mass="21371">EINKAFCGFSDQCKHQQYQRPFHVKCFLKAELDQDFTEPICMSTDNLLIDDATSTSAETDERIAGGQLTSNFEEKGNRYLEHEDEIGVVTGNWGCGAFGGDPELKATIQWLAASQASRPFISYYTFGMEALRTLDQVTQWITSNGWTVGDLWNMLVEYSSQRLNGETEVGFFSWLLPSLLTHDEMILKS</sequence>
<feature type="non-terminal residue" evidence="2">
    <location>
        <position position="1"/>
    </location>
</feature>
<dbReference type="PANTHER" id="PTHR12837:SF0">
    <property type="entry name" value="POLY(ADP-RIBOSE) GLYCOHYDROLASE"/>
    <property type="match status" value="1"/>
</dbReference>
<protein>
    <recommendedName>
        <fullName evidence="1">PARG catalytic Macro domain-containing protein</fullName>
    </recommendedName>
</protein>
<feature type="domain" description="PARG catalytic Macro" evidence="1">
    <location>
        <begin position="1"/>
        <end position="132"/>
    </location>
</feature>
<dbReference type="Proteomes" id="UP001642360">
    <property type="component" value="Unassembled WGS sequence"/>
</dbReference>
<keyword evidence="3" id="KW-1185">Reference proteome</keyword>
<dbReference type="EMBL" id="CAUOFW020006471">
    <property type="protein sequence ID" value="CAK9174865.1"/>
    <property type="molecule type" value="Genomic_DNA"/>
</dbReference>
<reference evidence="2 3" key="1">
    <citation type="submission" date="2024-02" db="EMBL/GenBank/DDBJ databases">
        <authorList>
            <person name="Vignale AGUSTIN F."/>
            <person name="Sosa J E."/>
            <person name="Modenutti C."/>
        </authorList>
    </citation>
    <scope>NUCLEOTIDE SEQUENCE [LARGE SCALE GENOMIC DNA]</scope>
</reference>
<name>A0ABC8TZH9_9AQUA</name>
<evidence type="ECO:0000259" key="1">
    <source>
        <dbReference type="Pfam" id="PF05028"/>
    </source>
</evidence>
<accession>A0ABC8TZH9</accession>
<dbReference type="InterPro" id="IPR007724">
    <property type="entry name" value="Poly_GlycHdrlase"/>
</dbReference>
<dbReference type="AlphaFoldDB" id="A0ABC8TZH9"/>
<dbReference type="InterPro" id="IPR046372">
    <property type="entry name" value="PARG_cat_C"/>
</dbReference>
<comment type="caution">
    <text evidence="2">The sequence shown here is derived from an EMBL/GenBank/DDBJ whole genome shotgun (WGS) entry which is preliminary data.</text>
</comment>
<evidence type="ECO:0000313" key="2">
    <source>
        <dbReference type="EMBL" id="CAK9174865.1"/>
    </source>
</evidence>
<proteinExistence type="predicted"/>
<dbReference type="PANTHER" id="PTHR12837">
    <property type="entry name" value="POLY ADP-RIBOSE GLYCOHYDROLASE"/>
    <property type="match status" value="1"/>
</dbReference>
<gene>
    <name evidence="2" type="ORF">ILEXP_LOCUS44634</name>
</gene>
<evidence type="ECO:0000313" key="3">
    <source>
        <dbReference type="Proteomes" id="UP001642360"/>
    </source>
</evidence>
<organism evidence="2 3">
    <name type="scientific">Ilex paraguariensis</name>
    <name type="common">yerba mate</name>
    <dbReference type="NCBI Taxonomy" id="185542"/>
    <lineage>
        <taxon>Eukaryota</taxon>
        <taxon>Viridiplantae</taxon>
        <taxon>Streptophyta</taxon>
        <taxon>Embryophyta</taxon>
        <taxon>Tracheophyta</taxon>
        <taxon>Spermatophyta</taxon>
        <taxon>Magnoliopsida</taxon>
        <taxon>eudicotyledons</taxon>
        <taxon>Gunneridae</taxon>
        <taxon>Pentapetalae</taxon>
        <taxon>asterids</taxon>
        <taxon>campanulids</taxon>
        <taxon>Aquifoliales</taxon>
        <taxon>Aquifoliaceae</taxon>
        <taxon>Ilex</taxon>
    </lineage>
</organism>
<dbReference type="Pfam" id="PF05028">
    <property type="entry name" value="PARG_cat_C"/>
    <property type="match status" value="1"/>
</dbReference>